<evidence type="ECO:0000313" key="2">
    <source>
        <dbReference type="Proteomes" id="UP000821845"/>
    </source>
</evidence>
<dbReference type="EMBL" id="CM023481">
    <property type="protein sequence ID" value="KAH6944718.1"/>
    <property type="molecule type" value="Genomic_DNA"/>
</dbReference>
<gene>
    <name evidence="1" type="ORF">HPB50_004600</name>
</gene>
<proteinExistence type="predicted"/>
<organism evidence="1 2">
    <name type="scientific">Hyalomma asiaticum</name>
    <name type="common">Tick</name>
    <dbReference type="NCBI Taxonomy" id="266040"/>
    <lineage>
        <taxon>Eukaryota</taxon>
        <taxon>Metazoa</taxon>
        <taxon>Ecdysozoa</taxon>
        <taxon>Arthropoda</taxon>
        <taxon>Chelicerata</taxon>
        <taxon>Arachnida</taxon>
        <taxon>Acari</taxon>
        <taxon>Parasitiformes</taxon>
        <taxon>Ixodida</taxon>
        <taxon>Ixodoidea</taxon>
        <taxon>Ixodidae</taxon>
        <taxon>Hyalomminae</taxon>
        <taxon>Hyalomma</taxon>
    </lineage>
</organism>
<accession>A0ACB7TF61</accession>
<keyword evidence="2" id="KW-1185">Reference proteome</keyword>
<name>A0ACB7TF61_HYAAI</name>
<protein>
    <submittedName>
        <fullName evidence="1">Uncharacterized protein</fullName>
    </submittedName>
</protein>
<dbReference type="Proteomes" id="UP000821845">
    <property type="component" value="Chromosome 1"/>
</dbReference>
<evidence type="ECO:0000313" key="1">
    <source>
        <dbReference type="EMBL" id="KAH6944718.1"/>
    </source>
</evidence>
<comment type="caution">
    <text evidence="1">The sequence shown here is derived from an EMBL/GenBank/DDBJ whole genome shotgun (WGS) entry which is preliminary data.</text>
</comment>
<sequence length="302" mass="33271">MTLDGRSTCSDSRLSQEESAKAVPGRPESRARHVWLPTGERDGERSRARRVYYSASQTQQTALRQAPSTAVPLRTRAQHYCTPRREPHPCQTRAALRSSPARRMLAERVPSSGVYGRPRVTNAVRPSGQANDSRDLERRRKKQERKLHKEPDSPQKSPYGEGADRLPRAVTCFRLVRRLTSSPQHAGASTAAPRATGDSHAERRRSTWSSSETEQSSVAAAGYPERAKNPRAAAGCFKCADGAPPLSQGLSRMCAGTLRSGLVMRRLPTPRPAPGLAPPSIVSCGQQRRRRAHAHMCKNMQV</sequence>
<reference evidence="1" key="1">
    <citation type="submission" date="2020-05" db="EMBL/GenBank/DDBJ databases">
        <title>Large-scale comparative analyses of tick genomes elucidate their genetic diversity and vector capacities.</title>
        <authorList>
            <person name="Jia N."/>
            <person name="Wang J."/>
            <person name="Shi W."/>
            <person name="Du L."/>
            <person name="Sun Y."/>
            <person name="Zhan W."/>
            <person name="Jiang J."/>
            <person name="Wang Q."/>
            <person name="Zhang B."/>
            <person name="Ji P."/>
            <person name="Sakyi L.B."/>
            <person name="Cui X."/>
            <person name="Yuan T."/>
            <person name="Jiang B."/>
            <person name="Yang W."/>
            <person name="Lam T.T.-Y."/>
            <person name="Chang Q."/>
            <person name="Ding S."/>
            <person name="Wang X."/>
            <person name="Zhu J."/>
            <person name="Ruan X."/>
            <person name="Zhao L."/>
            <person name="Wei J."/>
            <person name="Que T."/>
            <person name="Du C."/>
            <person name="Cheng J."/>
            <person name="Dai P."/>
            <person name="Han X."/>
            <person name="Huang E."/>
            <person name="Gao Y."/>
            <person name="Liu J."/>
            <person name="Shao H."/>
            <person name="Ye R."/>
            <person name="Li L."/>
            <person name="Wei W."/>
            <person name="Wang X."/>
            <person name="Wang C."/>
            <person name="Yang T."/>
            <person name="Huo Q."/>
            <person name="Li W."/>
            <person name="Guo W."/>
            <person name="Chen H."/>
            <person name="Zhou L."/>
            <person name="Ni X."/>
            <person name="Tian J."/>
            <person name="Zhou Y."/>
            <person name="Sheng Y."/>
            <person name="Liu T."/>
            <person name="Pan Y."/>
            <person name="Xia L."/>
            <person name="Li J."/>
            <person name="Zhao F."/>
            <person name="Cao W."/>
        </authorList>
    </citation>
    <scope>NUCLEOTIDE SEQUENCE</scope>
    <source>
        <strain evidence="1">Hyas-2018</strain>
    </source>
</reference>